<keyword evidence="1" id="KW-0472">Membrane</keyword>
<keyword evidence="1" id="KW-0812">Transmembrane</keyword>
<keyword evidence="1" id="KW-1133">Transmembrane helix</keyword>
<dbReference type="RefSeq" id="WP_395577774.1">
    <property type="nucleotide sequence ID" value="NZ_JAVCQK010000199.1"/>
</dbReference>
<feature type="non-terminal residue" evidence="2">
    <location>
        <position position="1"/>
    </location>
</feature>
<evidence type="ECO:0000313" key="2">
    <source>
        <dbReference type="EMBL" id="MFH7518987.1"/>
    </source>
</evidence>
<evidence type="ECO:0000313" key="3">
    <source>
        <dbReference type="Proteomes" id="UP001610657"/>
    </source>
</evidence>
<feature type="transmembrane region" description="Helical" evidence="1">
    <location>
        <begin position="44"/>
        <end position="67"/>
    </location>
</feature>
<dbReference type="EMBL" id="JAVCQK010000199">
    <property type="protein sequence ID" value="MFH7518987.1"/>
    <property type="molecule type" value="Genomic_DNA"/>
</dbReference>
<reference evidence="2 3" key="1">
    <citation type="submission" date="2023-08" db="EMBL/GenBank/DDBJ databases">
        <title>Genomic and mutational analysis of Pseudomonas syringae pv. tagetis EB037 pathogenicity on sunflower.</title>
        <authorList>
            <person name="Maul J.E."/>
        </authorList>
    </citation>
    <scope>NUCLEOTIDE SEQUENCE [LARGE SCALE GENOMIC DNA]</scope>
    <source>
        <strain evidence="2 3">EB037_T1</strain>
    </source>
</reference>
<evidence type="ECO:0000256" key="1">
    <source>
        <dbReference type="SAM" id="Phobius"/>
    </source>
</evidence>
<protein>
    <submittedName>
        <fullName evidence="2">Uncharacterized protein</fullName>
    </submittedName>
</protein>
<feature type="transmembrane region" description="Helical" evidence="1">
    <location>
        <begin position="6"/>
        <end position="32"/>
    </location>
</feature>
<keyword evidence="3" id="KW-1185">Reference proteome</keyword>
<dbReference type="Proteomes" id="UP001610657">
    <property type="component" value="Unassembled WGS sequence"/>
</dbReference>
<comment type="caution">
    <text evidence="2">The sequence shown here is derived from an EMBL/GenBank/DDBJ whole genome shotgun (WGS) entry which is preliminary data.</text>
</comment>
<accession>A0ABW7NVQ5</accession>
<proteinExistence type="predicted"/>
<sequence>GWGVVFVGWFCWVVLWFGVWGGLVVGGVWVLFCGGWVGVVGVGGLFLGCVLVFFWFGVLAWVLWLLAVRYWCVIEGRAFWQPLSSALLSARA</sequence>
<gene>
    <name evidence="2" type="ORF">RA271_28090</name>
</gene>
<name>A0ABW7NVQ5_9PSED</name>
<organism evidence="2 3">
    <name type="scientific">Pseudomonas syringae pv. tagetis</name>
    <dbReference type="NCBI Taxonomy" id="129140"/>
    <lineage>
        <taxon>Bacteria</taxon>
        <taxon>Pseudomonadati</taxon>
        <taxon>Pseudomonadota</taxon>
        <taxon>Gammaproteobacteria</taxon>
        <taxon>Pseudomonadales</taxon>
        <taxon>Pseudomonadaceae</taxon>
        <taxon>Pseudomonas</taxon>
    </lineage>
</organism>